<protein>
    <submittedName>
        <fullName evidence="2">Uncharacterized protein</fullName>
    </submittedName>
</protein>
<sequence>MDQSRKKSGVSLTSLLPNRVWVLQWSRNEEQNKTESLITFFFLSNESSSSGVDRSQNGTNNKREWGNDGMMNMNQWLIAKGCKGMCAKTTSISLPVHCACPRNRHLSPISLSPPRSFFSYFCSFLFQGTTRYGSTIRAFLLSRVFQPVLLAWSILTRQDTIRTRKGNNRKDTTIFTIGGCNGSNTLGYSNSSLTTAMVQNTRK</sequence>
<evidence type="ECO:0000256" key="1">
    <source>
        <dbReference type="SAM" id="MobiDB-lite"/>
    </source>
</evidence>
<name>A0A197KDC5_9FUNG</name>
<keyword evidence="3" id="KW-1185">Reference proteome</keyword>
<gene>
    <name evidence="2" type="ORF">K457DRAFT_708850</name>
</gene>
<dbReference type="Proteomes" id="UP000078512">
    <property type="component" value="Unassembled WGS sequence"/>
</dbReference>
<dbReference type="EMBL" id="KV442016">
    <property type="protein sequence ID" value="OAQ34691.1"/>
    <property type="molecule type" value="Genomic_DNA"/>
</dbReference>
<evidence type="ECO:0000313" key="2">
    <source>
        <dbReference type="EMBL" id="OAQ34691.1"/>
    </source>
</evidence>
<dbReference type="AlphaFoldDB" id="A0A197KDC5"/>
<feature type="compositionally biased region" description="Polar residues" evidence="1">
    <location>
        <begin position="47"/>
        <end position="60"/>
    </location>
</feature>
<feature type="region of interest" description="Disordered" evidence="1">
    <location>
        <begin position="47"/>
        <end position="66"/>
    </location>
</feature>
<evidence type="ECO:0000313" key="3">
    <source>
        <dbReference type="Proteomes" id="UP000078512"/>
    </source>
</evidence>
<accession>A0A197KDC5</accession>
<organism evidence="2 3">
    <name type="scientific">Linnemannia elongata AG-77</name>
    <dbReference type="NCBI Taxonomy" id="1314771"/>
    <lineage>
        <taxon>Eukaryota</taxon>
        <taxon>Fungi</taxon>
        <taxon>Fungi incertae sedis</taxon>
        <taxon>Mucoromycota</taxon>
        <taxon>Mortierellomycotina</taxon>
        <taxon>Mortierellomycetes</taxon>
        <taxon>Mortierellales</taxon>
        <taxon>Mortierellaceae</taxon>
        <taxon>Linnemannia</taxon>
    </lineage>
</organism>
<reference evidence="2 3" key="1">
    <citation type="submission" date="2016-05" db="EMBL/GenBank/DDBJ databases">
        <title>Genome sequencing reveals origins of a unique bacterial endosymbiosis in the earliest lineages of terrestrial Fungi.</title>
        <authorList>
            <consortium name="DOE Joint Genome Institute"/>
            <person name="Uehling J."/>
            <person name="Gryganskyi A."/>
            <person name="Hameed K."/>
            <person name="Tschaplinski T."/>
            <person name="Misztal P."/>
            <person name="Wu S."/>
            <person name="Desiro A."/>
            <person name="Vande Pol N."/>
            <person name="Du Z.-Y."/>
            <person name="Zienkiewicz A."/>
            <person name="Zienkiewicz K."/>
            <person name="Morin E."/>
            <person name="Tisserant E."/>
            <person name="Splivallo R."/>
            <person name="Hainaut M."/>
            <person name="Henrissat B."/>
            <person name="Ohm R."/>
            <person name="Kuo A."/>
            <person name="Yan J."/>
            <person name="Lipzen A."/>
            <person name="Nolan M."/>
            <person name="Labutti K."/>
            <person name="Barry K."/>
            <person name="Goldstein A."/>
            <person name="Labbe J."/>
            <person name="Schadt C."/>
            <person name="Tuskan G."/>
            <person name="Grigoriev I."/>
            <person name="Martin F."/>
            <person name="Vilgalys R."/>
            <person name="Bonito G."/>
        </authorList>
    </citation>
    <scope>NUCLEOTIDE SEQUENCE [LARGE SCALE GENOMIC DNA]</scope>
    <source>
        <strain evidence="2 3">AG-77</strain>
    </source>
</reference>
<proteinExistence type="predicted"/>